<feature type="domain" description="N-acetyltransferase" evidence="1">
    <location>
        <begin position="15"/>
        <end position="171"/>
    </location>
</feature>
<dbReference type="AlphaFoldDB" id="A0A7W9QGH1"/>
<name>A0A7W9QGH1_9ACTN</name>
<dbReference type="SUPFAM" id="SSF55729">
    <property type="entry name" value="Acyl-CoA N-acyltransferases (Nat)"/>
    <property type="match status" value="1"/>
</dbReference>
<dbReference type="Proteomes" id="UP000588098">
    <property type="component" value="Unassembled WGS sequence"/>
</dbReference>
<dbReference type="InterPro" id="IPR051531">
    <property type="entry name" value="N-acetyltransferase"/>
</dbReference>
<dbReference type="Gene3D" id="3.40.630.30">
    <property type="match status" value="1"/>
</dbReference>
<evidence type="ECO:0000313" key="2">
    <source>
        <dbReference type="EMBL" id="MBB5939803.1"/>
    </source>
</evidence>
<dbReference type="RefSeq" id="WP_184579435.1">
    <property type="nucleotide sequence ID" value="NZ_JACHJL010000028.1"/>
</dbReference>
<proteinExistence type="predicted"/>
<sequence length="179" mass="19787">MPLSVSSVRLAAHGLILREWENADLPAMVELFDEPDVADRTPLPSPFDIGAAREYLEMIHRTRAEGRRLHLAITTDGHNPLGEVLLSLSSGAMGYGVGCAHRGQRLAVRAAQLLTDYAHQVLELPRVVLEIEADNAPSVAVARRLNFRLTNDEPQRIEGKGRSLVLQTWAHDVPVRPDH</sequence>
<evidence type="ECO:0000313" key="3">
    <source>
        <dbReference type="Proteomes" id="UP000588098"/>
    </source>
</evidence>
<evidence type="ECO:0000259" key="1">
    <source>
        <dbReference type="PROSITE" id="PS51186"/>
    </source>
</evidence>
<comment type="caution">
    <text evidence="2">The sequence shown here is derived from an EMBL/GenBank/DDBJ whole genome shotgun (WGS) entry which is preliminary data.</text>
</comment>
<gene>
    <name evidence="2" type="ORF">FHS42_006899</name>
</gene>
<keyword evidence="3" id="KW-1185">Reference proteome</keyword>
<dbReference type="PROSITE" id="PS51186">
    <property type="entry name" value="GNAT"/>
    <property type="match status" value="1"/>
</dbReference>
<accession>A0A7W9QGH1</accession>
<keyword evidence="2" id="KW-0808">Transferase</keyword>
<dbReference type="PANTHER" id="PTHR43792">
    <property type="entry name" value="GNAT FAMILY, PUTATIVE (AFU_ORTHOLOGUE AFUA_3G00765)-RELATED-RELATED"/>
    <property type="match status" value="1"/>
</dbReference>
<dbReference type="InterPro" id="IPR016181">
    <property type="entry name" value="Acyl_CoA_acyltransferase"/>
</dbReference>
<dbReference type="Pfam" id="PF13302">
    <property type="entry name" value="Acetyltransf_3"/>
    <property type="match status" value="1"/>
</dbReference>
<dbReference type="InterPro" id="IPR000182">
    <property type="entry name" value="GNAT_dom"/>
</dbReference>
<protein>
    <submittedName>
        <fullName evidence="2">RimJ/RimL family protein N-acetyltransferase</fullName>
    </submittedName>
</protein>
<reference evidence="2 3" key="1">
    <citation type="submission" date="2020-08" db="EMBL/GenBank/DDBJ databases">
        <title>Genomic Encyclopedia of Type Strains, Phase III (KMG-III): the genomes of soil and plant-associated and newly described type strains.</title>
        <authorList>
            <person name="Whitman W."/>
        </authorList>
    </citation>
    <scope>NUCLEOTIDE SEQUENCE [LARGE SCALE GENOMIC DNA]</scope>
    <source>
        <strain evidence="2 3">CECT 8305</strain>
    </source>
</reference>
<organism evidence="2 3">
    <name type="scientific">Streptomyces zagrosensis</name>
    <dbReference type="NCBI Taxonomy" id="1042984"/>
    <lineage>
        <taxon>Bacteria</taxon>
        <taxon>Bacillati</taxon>
        <taxon>Actinomycetota</taxon>
        <taxon>Actinomycetes</taxon>
        <taxon>Kitasatosporales</taxon>
        <taxon>Streptomycetaceae</taxon>
        <taxon>Streptomyces</taxon>
    </lineage>
</organism>
<dbReference type="GO" id="GO:0016747">
    <property type="term" value="F:acyltransferase activity, transferring groups other than amino-acyl groups"/>
    <property type="evidence" value="ECO:0007669"/>
    <property type="project" value="InterPro"/>
</dbReference>
<dbReference type="EMBL" id="JACHJL010000028">
    <property type="protein sequence ID" value="MBB5939803.1"/>
    <property type="molecule type" value="Genomic_DNA"/>
</dbReference>